<reference evidence="8 9" key="1">
    <citation type="submission" date="2017-02" db="EMBL/GenBank/DDBJ databases">
        <authorList>
            <person name="Peterson S.W."/>
        </authorList>
    </citation>
    <scope>NUCLEOTIDE SEQUENCE [LARGE SCALE GENOMIC DNA]</scope>
    <source>
        <strain evidence="8 9">ATCC 49788</strain>
    </source>
</reference>
<dbReference type="InterPro" id="IPR042099">
    <property type="entry name" value="ANL_N_sf"/>
</dbReference>
<dbReference type="InterPro" id="IPR025110">
    <property type="entry name" value="AMP-bd_C"/>
</dbReference>
<feature type="domain" description="AMP-dependent synthetase/ligase" evidence="5">
    <location>
        <begin position="116"/>
        <end position="474"/>
    </location>
</feature>
<keyword evidence="3" id="KW-0547">Nucleotide-binding</keyword>
<evidence type="ECO:0000259" key="6">
    <source>
        <dbReference type="Pfam" id="PF13193"/>
    </source>
</evidence>
<dbReference type="GO" id="GO:0006629">
    <property type="term" value="P:lipid metabolic process"/>
    <property type="evidence" value="ECO:0007669"/>
    <property type="project" value="InterPro"/>
</dbReference>
<dbReference type="OrthoDB" id="9803968at2"/>
<dbReference type="EMBL" id="FUYB01000007">
    <property type="protein sequence ID" value="SKA78793.1"/>
    <property type="molecule type" value="Genomic_DNA"/>
</dbReference>
<organism evidence="8 9">
    <name type="scientific">Thiothrix eikelboomii</name>
    <dbReference type="NCBI Taxonomy" id="92487"/>
    <lineage>
        <taxon>Bacteria</taxon>
        <taxon>Pseudomonadati</taxon>
        <taxon>Pseudomonadota</taxon>
        <taxon>Gammaproteobacteria</taxon>
        <taxon>Thiotrichales</taxon>
        <taxon>Thiotrichaceae</taxon>
        <taxon>Thiothrix</taxon>
    </lineage>
</organism>
<dbReference type="GO" id="GO:0005524">
    <property type="term" value="F:ATP binding"/>
    <property type="evidence" value="ECO:0007669"/>
    <property type="project" value="UniProtKB-KW"/>
</dbReference>
<evidence type="ECO:0000256" key="4">
    <source>
        <dbReference type="ARBA" id="ARBA00022840"/>
    </source>
</evidence>
<dbReference type="STRING" id="92487.SAMN02745130_01930"/>
<evidence type="ECO:0000256" key="1">
    <source>
        <dbReference type="ARBA" id="ARBA00006432"/>
    </source>
</evidence>
<dbReference type="InterPro" id="IPR032387">
    <property type="entry name" value="ACAS_N"/>
</dbReference>
<protein>
    <submittedName>
        <fullName evidence="8">Acetoacetyl-CoA synthetase</fullName>
    </submittedName>
</protein>
<accession>A0A1T4WN78</accession>
<dbReference type="SUPFAM" id="SSF56801">
    <property type="entry name" value="Acetyl-CoA synthetase-like"/>
    <property type="match status" value="1"/>
</dbReference>
<dbReference type="Proteomes" id="UP000190460">
    <property type="component" value="Unassembled WGS sequence"/>
</dbReference>
<dbReference type="NCBIfam" id="TIGR01217">
    <property type="entry name" value="ac_ac_CoA_syn"/>
    <property type="match status" value="1"/>
</dbReference>
<keyword evidence="9" id="KW-1185">Reference proteome</keyword>
<dbReference type="Gene3D" id="3.30.300.30">
    <property type="match status" value="1"/>
</dbReference>
<feature type="domain" description="Acetyl-coenzyme A synthetase N-terminal" evidence="7">
    <location>
        <begin position="38"/>
        <end position="93"/>
    </location>
</feature>
<evidence type="ECO:0000259" key="5">
    <source>
        <dbReference type="Pfam" id="PF00501"/>
    </source>
</evidence>
<dbReference type="PANTHER" id="PTHR42921:SF1">
    <property type="entry name" value="ACETOACETYL-COA SYNTHETASE"/>
    <property type="match status" value="1"/>
</dbReference>
<dbReference type="Gene3D" id="3.40.50.12780">
    <property type="entry name" value="N-terminal domain of ligase-like"/>
    <property type="match status" value="1"/>
</dbReference>
<dbReference type="InterPro" id="IPR020845">
    <property type="entry name" value="AMP-binding_CS"/>
</dbReference>
<sequence length="656" mass="73221">MEQTTALWSPSPERMERALIDDFIQFAEDRSGHNLKNYPDLYQWSIDQHEMFWSAVWDFSKVIGEKGSRILVNGDDIEQAQWFPDAQLNFAENLLREPATGVATIVIEFKAEDQIRSRMSYAQLYEQVSRVANWLKQMGVVKGDRVAGYLPNMPETIVAMLATASLGGIWTSTSPDFGEDSVIERFGQTAPKVLFATDGYFYNGKRIDIRAKVAAVQQALPSLVQTVILPFVGFNPTLPRVADGSFIAWQEVLATPASEQINFVPCSFNDPLYVLYSSGTTGKPKCITHKVGGVLLQHLKEQQLHSDLHPGDRLFYFTTCGWMMWNWLVSGLASNASLVLYEGSPFYPNGNVLWDYAQEVGVSLFGTSAKYLEALHKAGLEPIKTHDLSALRTLCSTGSVLAPESFDYVYRSIKQDVCLSSISGGTDIVSCFVLGCPILPVYRGESQCRGLGMAVEVFNEEGQSVVGEKGELVCTKTFPSQPAFFWGDETGQKYHEAYFARFPNIWHHGDYVELTEHGGVIIFGRSDATLNPGGVRIGTAEIYRHVEQLDEVLESIAIGQDWEHDVRVVLFIVLREGYSLDEALKKKIRDTIRSNCTPRHVPAKIIQVAAIPRTKSGKIVELAVREVVHHRPVKNTHALANPEALDLYRDLAELQV</sequence>
<dbReference type="CDD" id="cd05943">
    <property type="entry name" value="AACS"/>
    <property type="match status" value="1"/>
</dbReference>
<dbReference type="PROSITE" id="PS00455">
    <property type="entry name" value="AMP_BINDING"/>
    <property type="match status" value="1"/>
</dbReference>
<dbReference type="GO" id="GO:0030729">
    <property type="term" value="F:acetoacetate-CoA ligase activity"/>
    <property type="evidence" value="ECO:0007669"/>
    <property type="project" value="InterPro"/>
</dbReference>
<gene>
    <name evidence="8" type="ORF">SAMN02745130_01930</name>
</gene>
<evidence type="ECO:0000259" key="7">
    <source>
        <dbReference type="Pfam" id="PF16177"/>
    </source>
</evidence>
<dbReference type="RefSeq" id="WP_078922395.1">
    <property type="nucleotide sequence ID" value="NZ_FUYB01000007.1"/>
</dbReference>
<comment type="similarity">
    <text evidence="1">Belongs to the ATP-dependent AMP-binding enzyme family.</text>
</comment>
<name>A0A1T4WN78_9GAMM</name>
<proteinExistence type="inferred from homology"/>
<feature type="domain" description="AMP-binding enzyme C-terminal" evidence="6">
    <location>
        <begin position="550"/>
        <end position="618"/>
    </location>
</feature>
<dbReference type="InterPro" id="IPR000873">
    <property type="entry name" value="AMP-dep_synth/lig_dom"/>
</dbReference>
<keyword evidence="4" id="KW-0067">ATP-binding</keyword>
<keyword evidence="2" id="KW-0436">Ligase</keyword>
<dbReference type="Pfam" id="PF00501">
    <property type="entry name" value="AMP-binding"/>
    <property type="match status" value="1"/>
</dbReference>
<evidence type="ECO:0000313" key="8">
    <source>
        <dbReference type="EMBL" id="SKA78793.1"/>
    </source>
</evidence>
<evidence type="ECO:0000256" key="3">
    <source>
        <dbReference type="ARBA" id="ARBA00022741"/>
    </source>
</evidence>
<dbReference type="Pfam" id="PF16177">
    <property type="entry name" value="ACAS_N"/>
    <property type="match status" value="1"/>
</dbReference>
<dbReference type="InterPro" id="IPR005914">
    <property type="entry name" value="Acac_CoA_synth"/>
</dbReference>
<dbReference type="InterPro" id="IPR045851">
    <property type="entry name" value="AMP-bd_C_sf"/>
</dbReference>
<evidence type="ECO:0000313" key="9">
    <source>
        <dbReference type="Proteomes" id="UP000190460"/>
    </source>
</evidence>
<dbReference type="AlphaFoldDB" id="A0A1T4WN78"/>
<dbReference type="NCBIfam" id="NF002937">
    <property type="entry name" value="PRK03584.1"/>
    <property type="match status" value="1"/>
</dbReference>
<dbReference type="PANTHER" id="PTHR42921">
    <property type="entry name" value="ACETOACETYL-COA SYNTHETASE"/>
    <property type="match status" value="1"/>
</dbReference>
<evidence type="ECO:0000256" key="2">
    <source>
        <dbReference type="ARBA" id="ARBA00022598"/>
    </source>
</evidence>
<dbReference type="Pfam" id="PF13193">
    <property type="entry name" value="AMP-binding_C"/>
    <property type="match status" value="1"/>
</dbReference>